<evidence type="ECO:0000313" key="8">
    <source>
        <dbReference type="Proteomes" id="UP001216390"/>
    </source>
</evidence>
<dbReference type="GO" id="GO:0046872">
    <property type="term" value="F:metal ion binding"/>
    <property type="evidence" value="ECO:0007669"/>
    <property type="project" value="UniProtKB-KW"/>
</dbReference>
<dbReference type="EC" id="1.13.11.-" evidence="6"/>
<dbReference type="RefSeq" id="WP_272738211.1">
    <property type="nucleotide sequence ID" value="NZ_CP116942.1"/>
</dbReference>
<dbReference type="AlphaFoldDB" id="A0AAF0BX61"/>
<keyword evidence="3 6" id="KW-0560">Oxidoreductase</keyword>
<organism evidence="7 8">
    <name type="scientific">Iamia majanohamensis</name>
    <dbReference type="NCBI Taxonomy" id="467976"/>
    <lineage>
        <taxon>Bacteria</taxon>
        <taxon>Bacillati</taxon>
        <taxon>Actinomycetota</taxon>
        <taxon>Acidimicrobiia</taxon>
        <taxon>Acidimicrobiales</taxon>
        <taxon>Iamiaceae</taxon>
        <taxon>Iamia</taxon>
    </lineage>
</organism>
<evidence type="ECO:0000256" key="3">
    <source>
        <dbReference type="ARBA" id="ARBA00023002"/>
    </source>
</evidence>
<name>A0AAF0BX61_9ACTN</name>
<comment type="similarity">
    <text evidence="1 6">Belongs to the carotenoid oxygenase family.</text>
</comment>
<gene>
    <name evidence="7" type="ORF">PO878_08135</name>
</gene>
<dbReference type="InterPro" id="IPR004294">
    <property type="entry name" value="Carotenoid_Oase"/>
</dbReference>
<reference evidence="7" key="1">
    <citation type="submission" date="2023-01" db="EMBL/GenBank/DDBJ databases">
        <title>The diversity of Class Acidimicrobiia in South China Sea sediment environments and the proposal of Iamia marina sp. nov., a novel species of the genus Iamia.</title>
        <authorList>
            <person name="He Y."/>
            <person name="Tian X."/>
        </authorList>
    </citation>
    <scope>NUCLEOTIDE SEQUENCE</scope>
    <source>
        <strain evidence="7">DSM 19957</strain>
    </source>
</reference>
<keyword evidence="8" id="KW-1185">Reference proteome</keyword>
<evidence type="ECO:0000256" key="6">
    <source>
        <dbReference type="RuleBase" id="RU364048"/>
    </source>
</evidence>
<feature type="binding site" evidence="5">
    <location>
        <position position="477"/>
    </location>
    <ligand>
        <name>Fe cation</name>
        <dbReference type="ChEBI" id="CHEBI:24875"/>
        <note>catalytic</note>
    </ligand>
</feature>
<keyword evidence="4 5" id="KW-0408">Iron</keyword>
<feature type="binding site" evidence="5">
    <location>
        <position position="233"/>
    </location>
    <ligand>
        <name>Fe cation</name>
        <dbReference type="ChEBI" id="CHEBI:24875"/>
        <note>catalytic</note>
    </ligand>
</feature>
<sequence>MDVDLLGRALRTLPDDDDHPYRSGPWRPQHEEWSVDVLDVVEGALPDDLEGVYLRNTENPVHLPIERYHPFDGDGMVHAVAFRDGRASYRNRFVRTQGFEAEQEAGRSLWAGISESPKVAEAPGGWGARGRMKDASSTDVVVHAGQAVTSFWQCGDLYRLDPLTLDTLGATGWDGWFPDTGVSAHTKVDPATGEMFFFGYGLEAPYLHYGVVDAEDRLVHHTPVPLPGPRLPHDMAFTTDHVILNAFPMYWDEDLLARGRFALAMHDEPSRFAVLPRRGGVDDIRWFEADPTYVLHFTNAWEEGDEVVLEGFHQDTPMPRPDVSDDMWMFRYLALDWMETHLHRWRFDLVTGETKEERLRDEFTEFGIVNPAVAGRSHRYVHAATGKPGWFLFDGLVTHDVAAGTDTHLRLPDGVYCSEVGVAPKAGATDEDDAYLVTLTTDVAQDRSECLVLDAADISAGPVARLRLPQRISSGTHAHWAPASALPGWS</sequence>
<dbReference type="PANTHER" id="PTHR10543:SF89">
    <property type="entry name" value="CAROTENOID 9,10(9',10')-CLEAVAGE DIOXYGENASE 1"/>
    <property type="match status" value="1"/>
</dbReference>
<dbReference type="Pfam" id="PF03055">
    <property type="entry name" value="RPE65"/>
    <property type="match status" value="1"/>
</dbReference>
<evidence type="ECO:0000256" key="1">
    <source>
        <dbReference type="ARBA" id="ARBA00006787"/>
    </source>
</evidence>
<accession>A0AAF0BX61</accession>
<comment type="cofactor">
    <cofactor evidence="5 6">
        <name>Fe(2+)</name>
        <dbReference type="ChEBI" id="CHEBI:29033"/>
    </cofactor>
    <text evidence="5 6">Binds 1 Fe(2+) ion per subunit.</text>
</comment>
<keyword evidence="2 5" id="KW-0479">Metal-binding</keyword>
<evidence type="ECO:0000256" key="4">
    <source>
        <dbReference type="ARBA" id="ARBA00023004"/>
    </source>
</evidence>
<evidence type="ECO:0000313" key="7">
    <source>
        <dbReference type="EMBL" id="WCO68695.1"/>
    </source>
</evidence>
<dbReference type="GO" id="GO:0016121">
    <property type="term" value="P:carotene catabolic process"/>
    <property type="evidence" value="ECO:0007669"/>
    <property type="project" value="TreeGrafter"/>
</dbReference>
<dbReference type="Proteomes" id="UP001216390">
    <property type="component" value="Chromosome"/>
</dbReference>
<dbReference type="EMBL" id="CP116942">
    <property type="protein sequence ID" value="WCO68695.1"/>
    <property type="molecule type" value="Genomic_DNA"/>
</dbReference>
<feature type="binding site" evidence="5">
    <location>
        <position position="185"/>
    </location>
    <ligand>
        <name>Fe cation</name>
        <dbReference type="ChEBI" id="CHEBI:24875"/>
        <note>catalytic</note>
    </ligand>
</feature>
<feature type="binding site" evidence="5">
    <location>
        <position position="296"/>
    </location>
    <ligand>
        <name>Fe cation</name>
        <dbReference type="ChEBI" id="CHEBI:24875"/>
        <note>catalytic</note>
    </ligand>
</feature>
<dbReference type="GO" id="GO:0010436">
    <property type="term" value="F:carotenoid dioxygenase activity"/>
    <property type="evidence" value="ECO:0007669"/>
    <property type="project" value="TreeGrafter"/>
</dbReference>
<evidence type="ECO:0000256" key="2">
    <source>
        <dbReference type="ARBA" id="ARBA00022723"/>
    </source>
</evidence>
<dbReference type="PANTHER" id="PTHR10543">
    <property type="entry name" value="BETA-CAROTENE DIOXYGENASE"/>
    <property type="match status" value="1"/>
</dbReference>
<proteinExistence type="inferred from homology"/>
<evidence type="ECO:0000256" key="5">
    <source>
        <dbReference type="PIRSR" id="PIRSR604294-1"/>
    </source>
</evidence>
<keyword evidence="6" id="KW-0223">Dioxygenase</keyword>
<dbReference type="KEGG" id="ima:PO878_08135"/>
<protein>
    <recommendedName>
        <fullName evidence="6">Dioxygenase</fullName>
        <ecNumber evidence="6">1.13.11.-</ecNumber>
    </recommendedName>
</protein>